<comment type="caution">
    <text evidence="1">The sequence shown here is derived from an EMBL/GenBank/DDBJ whole genome shotgun (WGS) entry which is preliminary data.</text>
</comment>
<evidence type="ECO:0000313" key="2">
    <source>
        <dbReference type="Proteomes" id="UP000178606"/>
    </source>
</evidence>
<dbReference type="Proteomes" id="UP000178606">
    <property type="component" value="Unassembled WGS sequence"/>
</dbReference>
<accession>A0A1F6CBS2</accession>
<protein>
    <submittedName>
        <fullName evidence="1">Uncharacterized protein</fullName>
    </submittedName>
</protein>
<dbReference type="EMBL" id="MFKF01000319">
    <property type="protein sequence ID" value="OGG46392.1"/>
    <property type="molecule type" value="Genomic_DNA"/>
</dbReference>
<evidence type="ECO:0000313" key="1">
    <source>
        <dbReference type="EMBL" id="OGG46392.1"/>
    </source>
</evidence>
<organism evidence="1 2">
    <name type="scientific">Handelsmanbacteria sp. (strain RIFCSPLOWO2_12_FULL_64_10)</name>
    <dbReference type="NCBI Taxonomy" id="1817868"/>
    <lineage>
        <taxon>Bacteria</taxon>
        <taxon>Candidatus Handelsmaniibacteriota</taxon>
    </lineage>
</organism>
<reference evidence="1 2" key="1">
    <citation type="journal article" date="2016" name="Nat. Commun.">
        <title>Thousands of microbial genomes shed light on interconnected biogeochemical processes in an aquifer system.</title>
        <authorList>
            <person name="Anantharaman K."/>
            <person name="Brown C.T."/>
            <person name="Hug L.A."/>
            <person name="Sharon I."/>
            <person name="Castelle C.J."/>
            <person name="Probst A.J."/>
            <person name="Thomas B.C."/>
            <person name="Singh A."/>
            <person name="Wilkins M.J."/>
            <person name="Karaoz U."/>
            <person name="Brodie E.L."/>
            <person name="Williams K.H."/>
            <person name="Hubbard S.S."/>
            <person name="Banfield J.F."/>
        </authorList>
    </citation>
    <scope>NUCLEOTIDE SEQUENCE [LARGE SCALE GENOMIC DNA]</scope>
    <source>
        <strain evidence="2">RIFCSPLOWO2_12_FULL_64_10</strain>
    </source>
</reference>
<proteinExistence type="predicted"/>
<name>A0A1F6CBS2_HANXR</name>
<sequence>MKVTVTVWAGPPALIVKEVGLMLNCPASVPDTVMLETVSAAVPVLDTVKVCVPEEPTPTLPDDNEEDDWL</sequence>
<gene>
    <name evidence="1" type="ORF">A3F84_19520</name>
</gene>
<dbReference type="AlphaFoldDB" id="A0A1F6CBS2"/>